<organism evidence="8 9">
    <name type="scientific">Alectoria fallacina</name>
    <dbReference type="NCBI Taxonomy" id="1903189"/>
    <lineage>
        <taxon>Eukaryota</taxon>
        <taxon>Fungi</taxon>
        <taxon>Dikarya</taxon>
        <taxon>Ascomycota</taxon>
        <taxon>Pezizomycotina</taxon>
        <taxon>Lecanoromycetes</taxon>
        <taxon>OSLEUM clade</taxon>
        <taxon>Lecanoromycetidae</taxon>
        <taxon>Lecanorales</taxon>
        <taxon>Lecanorineae</taxon>
        <taxon>Parmeliaceae</taxon>
        <taxon>Alectoria</taxon>
    </lineage>
</organism>
<keyword evidence="3 6" id="KW-1133">Transmembrane helix</keyword>
<evidence type="ECO:0000313" key="9">
    <source>
        <dbReference type="Proteomes" id="UP000664203"/>
    </source>
</evidence>
<keyword evidence="4 6" id="KW-0472">Membrane</keyword>
<gene>
    <name evidence="8" type="ORF">ALECFALPRED_003224</name>
</gene>
<comment type="subcellular location">
    <subcellularLocation>
        <location evidence="1">Membrane</location>
        <topology evidence="1">Multi-pass membrane protein</topology>
    </subcellularLocation>
</comment>
<dbReference type="EMBL" id="CAJPDR010000207">
    <property type="protein sequence ID" value="CAF9925814.1"/>
    <property type="molecule type" value="Genomic_DNA"/>
</dbReference>
<evidence type="ECO:0000256" key="5">
    <source>
        <dbReference type="ARBA" id="ARBA00038359"/>
    </source>
</evidence>
<dbReference type="GO" id="GO:0016020">
    <property type="term" value="C:membrane"/>
    <property type="evidence" value="ECO:0007669"/>
    <property type="project" value="UniProtKB-SubCell"/>
</dbReference>
<dbReference type="PANTHER" id="PTHR33048:SF146">
    <property type="entry name" value="INTEGRAL MEMBRANE PROTEIN"/>
    <property type="match status" value="1"/>
</dbReference>
<dbReference type="Proteomes" id="UP000664203">
    <property type="component" value="Unassembled WGS sequence"/>
</dbReference>
<proteinExistence type="inferred from homology"/>
<dbReference type="PANTHER" id="PTHR33048">
    <property type="entry name" value="PTH11-LIKE INTEGRAL MEMBRANE PROTEIN (AFU_ORTHOLOGUE AFUA_5G11245)"/>
    <property type="match status" value="1"/>
</dbReference>
<name>A0A8H3FLZ3_9LECA</name>
<evidence type="ECO:0000259" key="7">
    <source>
        <dbReference type="Pfam" id="PF20684"/>
    </source>
</evidence>
<keyword evidence="9" id="KW-1185">Reference proteome</keyword>
<dbReference type="AlphaFoldDB" id="A0A8H3FLZ3"/>
<feature type="domain" description="Rhodopsin" evidence="7">
    <location>
        <begin position="2"/>
        <end position="72"/>
    </location>
</feature>
<dbReference type="Pfam" id="PF20684">
    <property type="entry name" value="Fung_rhodopsin"/>
    <property type="match status" value="1"/>
</dbReference>
<feature type="transmembrane region" description="Helical" evidence="6">
    <location>
        <begin position="60"/>
        <end position="78"/>
    </location>
</feature>
<protein>
    <recommendedName>
        <fullName evidence="7">Rhodopsin domain-containing protein</fullName>
    </recommendedName>
</protein>
<evidence type="ECO:0000256" key="2">
    <source>
        <dbReference type="ARBA" id="ARBA00022692"/>
    </source>
</evidence>
<reference evidence="8" key="1">
    <citation type="submission" date="2021-03" db="EMBL/GenBank/DDBJ databases">
        <authorList>
            <person name="Tagirdzhanova G."/>
        </authorList>
    </citation>
    <scope>NUCLEOTIDE SEQUENCE</scope>
</reference>
<dbReference type="InterPro" id="IPR052337">
    <property type="entry name" value="SAT4-like"/>
</dbReference>
<dbReference type="InterPro" id="IPR049326">
    <property type="entry name" value="Rhodopsin_dom_fungi"/>
</dbReference>
<dbReference type="OrthoDB" id="4682787at2759"/>
<accession>A0A8H3FLZ3</accession>
<keyword evidence="2 6" id="KW-0812">Transmembrane</keyword>
<evidence type="ECO:0000256" key="1">
    <source>
        <dbReference type="ARBA" id="ARBA00004141"/>
    </source>
</evidence>
<sequence>MFPVRAVRKLSIPARNKVRIVLLFAIGLLACIASAMMIVYLDRMGRQNADVSYNTAWAGIWAFAEISLGITVSNTLFLPKFIEAKGKQLRGVFSSLTRPVMSLTSGGSFGTFVQAKKGTTAAQETALDTLAMIGRSESDVGSTNRDQDVERYPSCEIPKGQCYG</sequence>
<dbReference type="PROSITE" id="PS51257">
    <property type="entry name" value="PROKAR_LIPOPROTEIN"/>
    <property type="match status" value="1"/>
</dbReference>
<feature type="transmembrane region" description="Helical" evidence="6">
    <location>
        <begin position="20"/>
        <end position="40"/>
    </location>
</feature>
<comment type="similarity">
    <text evidence="5">Belongs to the SAT4 family.</text>
</comment>
<evidence type="ECO:0000256" key="4">
    <source>
        <dbReference type="ARBA" id="ARBA00023136"/>
    </source>
</evidence>
<evidence type="ECO:0000256" key="6">
    <source>
        <dbReference type="SAM" id="Phobius"/>
    </source>
</evidence>
<evidence type="ECO:0000313" key="8">
    <source>
        <dbReference type="EMBL" id="CAF9925814.1"/>
    </source>
</evidence>
<evidence type="ECO:0000256" key="3">
    <source>
        <dbReference type="ARBA" id="ARBA00022989"/>
    </source>
</evidence>
<comment type="caution">
    <text evidence="8">The sequence shown here is derived from an EMBL/GenBank/DDBJ whole genome shotgun (WGS) entry which is preliminary data.</text>
</comment>